<dbReference type="Gene3D" id="1.10.1130.10">
    <property type="entry name" value="Flavocytochrome C3, Chain A"/>
    <property type="match status" value="1"/>
</dbReference>
<evidence type="ECO:0000256" key="1">
    <source>
        <dbReference type="ARBA" id="ARBA00022729"/>
    </source>
</evidence>
<feature type="signal peptide" evidence="2">
    <location>
        <begin position="1"/>
        <end position="21"/>
    </location>
</feature>
<keyword evidence="6" id="KW-1185">Reference proteome</keyword>
<dbReference type="OrthoDB" id="9814800at2"/>
<evidence type="ECO:0000259" key="3">
    <source>
        <dbReference type="Pfam" id="PF09699"/>
    </source>
</evidence>
<evidence type="ECO:0000259" key="4">
    <source>
        <dbReference type="Pfam" id="PF13435"/>
    </source>
</evidence>
<dbReference type="Pfam" id="PF13435">
    <property type="entry name" value="Cytochrome_C554"/>
    <property type="match status" value="1"/>
</dbReference>
<sequence>MNWKKPFIASIISLTFLTVLAMGCNKTDETPTPQPTGPQLTGTPQVSYAGDDACKACHTETFENVTHTKHHAAFKPLADFPLEKPLGEITIFDAANKDKPTSTTLDLSKAKIYGVMMDDYVIAEIPESAGFKEKIYRVGAVHKTNDKWTVEAPKQADMDKDGKNDWTAESFTCGKCHAPGIEVGSPSYGVSCESCHGPGGNHVSATDKKGTMSSETAKESCLTCHESNPSKDAQGNFIANTHYGTRNYFASKHAQSSQLNQCLTCHTTHKANTNGSLLPTDKPTDNCVKCHAGKTFDLDKLMWKNPTDERGHFTRDHSFGAMKYEDLQDDPATKPIEIKNPTMIELIKKQLPELAK</sequence>
<feature type="domain" description="Doubled CXXCH motif" evidence="3">
    <location>
        <begin position="261"/>
        <end position="294"/>
    </location>
</feature>
<dbReference type="Proteomes" id="UP000198656">
    <property type="component" value="Unassembled WGS sequence"/>
</dbReference>
<dbReference type="STRING" id="1121419.SAMN05443529_102208"/>
<dbReference type="InterPro" id="IPR036280">
    <property type="entry name" value="Multihaem_cyt_sf"/>
</dbReference>
<name>A0A1G7TEP2_9FIRM</name>
<keyword evidence="1 2" id="KW-0732">Signal</keyword>
<feature type="domain" description="Cytochrome c-552/4" evidence="4">
    <location>
        <begin position="143"/>
        <end position="197"/>
    </location>
</feature>
<dbReference type="InterPro" id="IPR023155">
    <property type="entry name" value="Cyt_c-552/4"/>
</dbReference>
<evidence type="ECO:0000313" key="5">
    <source>
        <dbReference type="EMBL" id="SDG33705.1"/>
    </source>
</evidence>
<accession>A0A1G7TEP2</accession>
<dbReference type="InterPro" id="IPR010177">
    <property type="entry name" value="Paired_CXXCH_1"/>
</dbReference>
<dbReference type="PANTHER" id="PTHR35038:SF6">
    <property type="entry name" value="SURFACE LOCALIZED DECAHEME CYTOCHROME C LIPOPROTEIN"/>
    <property type="match status" value="1"/>
</dbReference>
<reference evidence="6" key="1">
    <citation type="submission" date="2016-10" db="EMBL/GenBank/DDBJ databases">
        <authorList>
            <person name="Varghese N."/>
            <person name="Submissions S."/>
        </authorList>
    </citation>
    <scope>NUCLEOTIDE SEQUENCE [LARGE SCALE GENOMIC DNA]</scope>
    <source>
        <strain evidence="6">DSM 8344</strain>
    </source>
</reference>
<dbReference type="GO" id="GO:0016491">
    <property type="term" value="F:oxidoreductase activity"/>
    <property type="evidence" value="ECO:0007669"/>
    <property type="project" value="TreeGrafter"/>
</dbReference>
<dbReference type="InterPro" id="IPR051829">
    <property type="entry name" value="Multiheme_Cytochr_ET"/>
</dbReference>
<proteinExistence type="predicted"/>
<dbReference type="PROSITE" id="PS51257">
    <property type="entry name" value="PROKAR_LIPOPROTEIN"/>
    <property type="match status" value="1"/>
</dbReference>
<dbReference type="SUPFAM" id="SSF48695">
    <property type="entry name" value="Multiheme cytochromes"/>
    <property type="match status" value="1"/>
</dbReference>
<protein>
    <submittedName>
        <fullName evidence="5">Doubled CXXCH domain-containing protein</fullName>
    </submittedName>
</protein>
<organism evidence="5 6">
    <name type="scientific">Desulfosporosinus hippei DSM 8344</name>
    <dbReference type="NCBI Taxonomy" id="1121419"/>
    <lineage>
        <taxon>Bacteria</taxon>
        <taxon>Bacillati</taxon>
        <taxon>Bacillota</taxon>
        <taxon>Clostridia</taxon>
        <taxon>Eubacteriales</taxon>
        <taxon>Desulfitobacteriaceae</taxon>
        <taxon>Desulfosporosinus</taxon>
    </lineage>
</organism>
<evidence type="ECO:0000313" key="6">
    <source>
        <dbReference type="Proteomes" id="UP000198656"/>
    </source>
</evidence>
<feature type="chain" id="PRO_5039011271" evidence="2">
    <location>
        <begin position="22"/>
        <end position="356"/>
    </location>
</feature>
<dbReference type="AlphaFoldDB" id="A0A1G7TEP2"/>
<evidence type="ECO:0000256" key="2">
    <source>
        <dbReference type="SAM" id="SignalP"/>
    </source>
</evidence>
<dbReference type="Pfam" id="PF09699">
    <property type="entry name" value="Paired_CXXCH_1"/>
    <property type="match status" value="1"/>
</dbReference>
<dbReference type="EMBL" id="FNCP01000002">
    <property type="protein sequence ID" value="SDG33705.1"/>
    <property type="molecule type" value="Genomic_DNA"/>
</dbReference>
<dbReference type="PANTHER" id="PTHR35038">
    <property type="entry name" value="DISSIMILATORY SULFITE REDUCTASE SIRA"/>
    <property type="match status" value="1"/>
</dbReference>
<gene>
    <name evidence="5" type="ORF">SAMN05443529_102208</name>
</gene>
<dbReference type="RefSeq" id="WP_092329575.1">
    <property type="nucleotide sequence ID" value="NZ_FNCP01000002.1"/>
</dbReference>